<keyword evidence="8" id="KW-1185">Reference proteome</keyword>
<dbReference type="GeneID" id="88840945"/>
<feature type="domain" description="RNA polymerase sigma-70 region 2" evidence="5">
    <location>
        <begin position="17"/>
        <end position="78"/>
    </location>
</feature>
<keyword evidence="2" id="KW-0805">Transcription regulation</keyword>
<dbReference type="NCBIfam" id="TIGR02937">
    <property type="entry name" value="sigma70-ECF"/>
    <property type="match status" value="1"/>
</dbReference>
<organism evidence="7 8">
    <name type="scientific">Brevundimonas aurantiaca</name>
    <dbReference type="NCBI Taxonomy" id="74316"/>
    <lineage>
        <taxon>Bacteria</taxon>
        <taxon>Pseudomonadati</taxon>
        <taxon>Pseudomonadota</taxon>
        <taxon>Alphaproteobacteria</taxon>
        <taxon>Caulobacterales</taxon>
        <taxon>Caulobacteraceae</taxon>
        <taxon>Brevundimonas</taxon>
    </lineage>
</organism>
<dbReference type="InterPro" id="IPR014284">
    <property type="entry name" value="RNA_pol_sigma-70_dom"/>
</dbReference>
<evidence type="ECO:0000313" key="8">
    <source>
        <dbReference type="Proteomes" id="UP000527324"/>
    </source>
</evidence>
<name>A0A7W9C8W0_9CAUL</name>
<dbReference type="InterPro" id="IPR007627">
    <property type="entry name" value="RNA_pol_sigma70_r2"/>
</dbReference>
<dbReference type="InterPro" id="IPR013325">
    <property type="entry name" value="RNA_pol_sigma_r2"/>
</dbReference>
<dbReference type="InterPro" id="IPR039425">
    <property type="entry name" value="RNA_pol_sigma-70-like"/>
</dbReference>
<dbReference type="InterPro" id="IPR036388">
    <property type="entry name" value="WH-like_DNA-bd_sf"/>
</dbReference>
<dbReference type="Proteomes" id="UP000527324">
    <property type="component" value="Unassembled WGS sequence"/>
</dbReference>
<sequence>MDDHARFSEALEIDGQRRPLMRFLSRHVRDESVREDLVQESLVRLLLFSRRHAVQNISAAARTIAWNVMRDHFRRRRRVEAEPLSDGQSSDAPLPDQMLLHKQRLQQFVQLLEEMPPLRREVFIRRRLHGQTHAEIAEALDLTPDAVEKHIVRGMRQLCEAIDQR</sequence>
<evidence type="ECO:0000259" key="5">
    <source>
        <dbReference type="Pfam" id="PF04542"/>
    </source>
</evidence>
<dbReference type="GO" id="GO:0016987">
    <property type="term" value="F:sigma factor activity"/>
    <property type="evidence" value="ECO:0007669"/>
    <property type="project" value="UniProtKB-KW"/>
</dbReference>
<dbReference type="Pfam" id="PF08281">
    <property type="entry name" value="Sigma70_r4_2"/>
    <property type="match status" value="1"/>
</dbReference>
<gene>
    <name evidence="7" type="ORF">GGQ93_002957</name>
</gene>
<evidence type="ECO:0000313" key="7">
    <source>
        <dbReference type="EMBL" id="MBB5741218.1"/>
    </source>
</evidence>
<dbReference type="AlphaFoldDB" id="A0A7W9C8W0"/>
<dbReference type="Pfam" id="PF04542">
    <property type="entry name" value="Sigma70_r2"/>
    <property type="match status" value="1"/>
</dbReference>
<dbReference type="Gene3D" id="1.10.1740.10">
    <property type="match status" value="1"/>
</dbReference>
<accession>A0A7W9C8W0</accession>
<dbReference type="RefSeq" id="WP_182714142.1">
    <property type="nucleotide sequence ID" value="NZ_CAJFZS010000002.1"/>
</dbReference>
<dbReference type="GO" id="GO:0006352">
    <property type="term" value="P:DNA-templated transcription initiation"/>
    <property type="evidence" value="ECO:0007669"/>
    <property type="project" value="InterPro"/>
</dbReference>
<dbReference type="SUPFAM" id="SSF88659">
    <property type="entry name" value="Sigma3 and sigma4 domains of RNA polymerase sigma factors"/>
    <property type="match status" value="1"/>
</dbReference>
<evidence type="ECO:0000256" key="4">
    <source>
        <dbReference type="ARBA" id="ARBA00023163"/>
    </source>
</evidence>
<dbReference type="EMBL" id="JACHOQ010000011">
    <property type="protein sequence ID" value="MBB5741218.1"/>
    <property type="molecule type" value="Genomic_DNA"/>
</dbReference>
<protein>
    <submittedName>
        <fullName evidence="7">RNA polymerase sigma-70 factor (ECF subfamily)</fullName>
    </submittedName>
</protein>
<keyword evidence="4" id="KW-0804">Transcription</keyword>
<dbReference type="SUPFAM" id="SSF88946">
    <property type="entry name" value="Sigma2 domain of RNA polymerase sigma factors"/>
    <property type="match status" value="1"/>
</dbReference>
<dbReference type="InterPro" id="IPR013249">
    <property type="entry name" value="RNA_pol_sigma70_r4_t2"/>
</dbReference>
<dbReference type="Gene3D" id="1.10.10.10">
    <property type="entry name" value="Winged helix-like DNA-binding domain superfamily/Winged helix DNA-binding domain"/>
    <property type="match status" value="1"/>
</dbReference>
<dbReference type="PANTHER" id="PTHR43133:SF63">
    <property type="entry name" value="RNA POLYMERASE SIGMA FACTOR FECI-RELATED"/>
    <property type="match status" value="1"/>
</dbReference>
<feature type="domain" description="RNA polymerase sigma factor 70 region 4 type 2" evidence="6">
    <location>
        <begin position="106"/>
        <end position="158"/>
    </location>
</feature>
<dbReference type="PANTHER" id="PTHR43133">
    <property type="entry name" value="RNA POLYMERASE ECF-TYPE SIGMA FACTO"/>
    <property type="match status" value="1"/>
</dbReference>
<reference evidence="7 8" key="1">
    <citation type="submission" date="2020-08" db="EMBL/GenBank/DDBJ databases">
        <title>Genomic Encyclopedia of Type Strains, Phase IV (KMG-IV): sequencing the most valuable type-strain genomes for metagenomic binning, comparative biology and taxonomic classification.</title>
        <authorList>
            <person name="Goeker M."/>
        </authorList>
    </citation>
    <scope>NUCLEOTIDE SEQUENCE [LARGE SCALE GENOMIC DNA]</scope>
    <source>
        <strain evidence="7 8">DSM 4731</strain>
    </source>
</reference>
<proteinExistence type="inferred from homology"/>
<dbReference type="InterPro" id="IPR013324">
    <property type="entry name" value="RNA_pol_sigma_r3/r4-like"/>
</dbReference>
<dbReference type="GO" id="GO:0003677">
    <property type="term" value="F:DNA binding"/>
    <property type="evidence" value="ECO:0007669"/>
    <property type="project" value="InterPro"/>
</dbReference>
<comment type="caution">
    <text evidence="7">The sequence shown here is derived from an EMBL/GenBank/DDBJ whole genome shotgun (WGS) entry which is preliminary data.</text>
</comment>
<comment type="similarity">
    <text evidence="1">Belongs to the sigma-70 factor family. ECF subfamily.</text>
</comment>
<evidence type="ECO:0000256" key="2">
    <source>
        <dbReference type="ARBA" id="ARBA00023015"/>
    </source>
</evidence>
<evidence type="ECO:0000259" key="6">
    <source>
        <dbReference type="Pfam" id="PF08281"/>
    </source>
</evidence>
<keyword evidence="3" id="KW-0731">Sigma factor</keyword>
<evidence type="ECO:0000256" key="1">
    <source>
        <dbReference type="ARBA" id="ARBA00010641"/>
    </source>
</evidence>
<evidence type="ECO:0000256" key="3">
    <source>
        <dbReference type="ARBA" id="ARBA00023082"/>
    </source>
</evidence>